<feature type="signal peptide" evidence="1">
    <location>
        <begin position="1"/>
        <end position="32"/>
    </location>
</feature>
<accession>A0A848HNG1</accession>
<keyword evidence="1" id="KW-0732">Signal</keyword>
<organism evidence="2 3">
    <name type="scientific">Massilia polaris</name>
    <dbReference type="NCBI Taxonomy" id="2728846"/>
    <lineage>
        <taxon>Bacteria</taxon>
        <taxon>Pseudomonadati</taxon>
        <taxon>Pseudomonadota</taxon>
        <taxon>Betaproteobacteria</taxon>
        <taxon>Burkholderiales</taxon>
        <taxon>Oxalobacteraceae</taxon>
        <taxon>Telluria group</taxon>
        <taxon>Massilia</taxon>
    </lineage>
</organism>
<protein>
    <submittedName>
        <fullName evidence="2">Uncharacterized protein</fullName>
    </submittedName>
</protein>
<dbReference type="EMBL" id="JABBGG010000010">
    <property type="protein sequence ID" value="NML62802.1"/>
    <property type="molecule type" value="Genomic_DNA"/>
</dbReference>
<comment type="caution">
    <text evidence="2">The sequence shown here is derived from an EMBL/GenBank/DDBJ whole genome shotgun (WGS) entry which is preliminary data.</text>
</comment>
<sequence>MKTTIDFVTAPPRAMALMLVMAFVSAQSLAQAAPEMLVKHVRREVLGIAKDNKGAGHTRWLREAVAESIV</sequence>
<proteinExistence type="predicted"/>
<dbReference type="Proteomes" id="UP000583752">
    <property type="component" value="Unassembled WGS sequence"/>
</dbReference>
<evidence type="ECO:0000256" key="1">
    <source>
        <dbReference type="SAM" id="SignalP"/>
    </source>
</evidence>
<reference evidence="2 3" key="1">
    <citation type="submission" date="2020-04" db="EMBL/GenBank/DDBJ databases">
        <title>Massilia sp. RP-1-19 isolated from soil.</title>
        <authorList>
            <person name="Dahal R.H."/>
        </authorList>
    </citation>
    <scope>NUCLEOTIDE SEQUENCE [LARGE SCALE GENOMIC DNA]</scope>
    <source>
        <strain evidence="2 3">RP-1-19</strain>
    </source>
</reference>
<evidence type="ECO:0000313" key="2">
    <source>
        <dbReference type="EMBL" id="NML62802.1"/>
    </source>
</evidence>
<evidence type="ECO:0000313" key="3">
    <source>
        <dbReference type="Proteomes" id="UP000583752"/>
    </source>
</evidence>
<feature type="chain" id="PRO_5032445770" evidence="1">
    <location>
        <begin position="33"/>
        <end position="70"/>
    </location>
</feature>
<gene>
    <name evidence="2" type="ORF">HHL21_17295</name>
</gene>
<dbReference type="RefSeq" id="WP_169468129.1">
    <property type="nucleotide sequence ID" value="NZ_JABBGG010000010.1"/>
</dbReference>
<name>A0A848HNG1_9BURK</name>
<dbReference type="AlphaFoldDB" id="A0A848HNG1"/>
<keyword evidence="3" id="KW-1185">Reference proteome</keyword>